<dbReference type="Pfam" id="PF02481">
    <property type="entry name" value="DNA_processg_A"/>
    <property type="match status" value="1"/>
</dbReference>
<sequence>MKIDPREWIALLLVPGLGPGTLSRLVEFDVNLRDLLDGNLPEGIRLRPDTAMALRQKPASFWLDQAQHIQDQADQHQIECVCLGAEDYPPLLKNLPDPPPVLWFKGRKPSLYLPQLAVVGSRKPSQSGARLAYHFAAELAKSGFAITSGLALGIDTQAHKGCLSSGGITLAVMGTSPELMYPKSNANLASEILDNGGCLVSELMPGSAPLSAHFPRRNRIISGLSVGTLVVEAATRSGSLITARLAMEQGREVFALPGPISNPMSKGCHELIRQGATLVDSTQHITEHLGALLGYLSESQSTEKPRVSISIKPEWAQVLHTLSYDQMTFDDLVQKTNMQYSALQNVIMELVLAGLVTQDGVYLIQTDSAGIT</sequence>
<gene>
    <name evidence="4" type="ORF">D791_02989</name>
</gene>
<dbReference type="Gene3D" id="3.40.50.450">
    <property type="match status" value="1"/>
</dbReference>
<dbReference type="PANTHER" id="PTHR43022:SF1">
    <property type="entry name" value="PROTEIN SMF"/>
    <property type="match status" value="1"/>
</dbReference>
<dbReference type="SUPFAM" id="SSF102405">
    <property type="entry name" value="MCP/YpsA-like"/>
    <property type="match status" value="1"/>
</dbReference>
<evidence type="ECO:0000259" key="3">
    <source>
        <dbReference type="Pfam" id="PF17782"/>
    </source>
</evidence>
<dbReference type="NCBIfam" id="TIGR00732">
    <property type="entry name" value="dprA"/>
    <property type="match status" value="1"/>
</dbReference>
<dbReference type="InterPro" id="IPR041614">
    <property type="entry name" value="DprA_WH"/>
</dbReference>
<evidence type="ECO:0000313" key="4">
    <source>
        <dbReference type="EMBL" id="EXJ10016.1"/>
    </source>
</evidence>
<dbReference type="AlphaFoldDB" id="W9UZ80"/>
<dbReference type="InterPro" id="IPR003488">
    <property type="entry name" value="DprA"/>
</dbReference>
<dbReference type="EMBL" id="AONB01000017">
    <property type="protein sequence ID" value="EXJ10016.1"/>
    <property type="molecule type" value="Genomic_DNA"/>
</dbReference>
<proteinExistence type="inferred from homology"/>
<dbReference type="Proteomes" id="UP000019464">
    <property type="component" value="Unassembled WGS sequence"/>
</dbReference>
<comment type="similarity">
    <text evidence="1">Belongs to the DprA/Smf family.</text>
</comment>
<dbReference type="Gene3D" id="1.10.10.10">
    <property type="entry name" value="Winged helix-like DNA-binding domain superfamily/Winged helix DNA-binding domain"/>
    <property type="match status" value="1"/>
</dbReference>
<organism evidence="4 5">
    <name type="scientific">Nitrincola nitratireducens</name>
    <dbReference type="NCBI Taxonomy" id="1229521"/>
    <lineage>
        <taxon>Bacteria</taxon>
        <taxon>Pseudomonadati</taxon>
        <taxon>Pseudomonadota</taxon>
        <taxon>Gammaproteobacteria</taxon>
        <taxon>Oceanospirillales</taxon>
        <taxon>Oceanospirillaceae</taxon>
        <taxon>Nitrincola</taxon>
    </lineage>
</organism>
<dbReference type="PATRIC" id="fig|1229521.3.peg.3018"/>
<dbReference type="InterPro" id="IPR057666">
    <property type="entry name" value="DrpA_SLOG"/>
</dbReference>
<accession>W9UZ80</accession>
<protein>
    <submittedName>
        <fullName evidence="4">Uncharacterized protein</fullName>
    </submittedName>
</protein>
<evidence type="ECO:0000313" key="5">
    <source>
        <dbReference type="Proteomes" id="UP000019464"/>
    </source>
</evidence>
<dbReference type="RefSeq" id="WP_051514534.1">
    <property type="nucleotide sequence ID" value="NZ_AONB01000017.1"/>
</dbReference>
<dbReference type="PANTHER" id="PTHR43022">
    <property type="entry name" value="PROTEIN SMF"/>
    <property type="match status" value="1"/>
</dbReference>
<dbReference type="OrthoDB" id="9785707at2"/>
<reference evidence="4 5" key="2">
    <citation type="journal article" date="2015" name="Syst. Appl. Microbiol.">
        <title>Nitrincola nitratireducens sp. nov. isolated from a haloalkaline crater lake.</title>
        <authorList>
            <person name="Singh A."/>
            <person name="Vaidya B."/>
            <person name="Tanuku N.R."/>
            <person name="Pinnaka A.K."/>
        </authorList>
    </citation>
    <scope>NUCLEOTIDE SEQUENCE [LARGE SCALE GENOMIC DNA]</scope>
    <source>
        <strain evidence="4 5">AK23</strain>
    </source>
</reference>
<name>W9UZ80_9GAMM</name>
<feature type="domain" description="Smf/DprA SLOG" evidence="2">
    <location>
        <begin position="81"/>
        <end position="289"/>
    </location>
</feature>
<dbReference type="STRING" id="1229521.D791_02989"/>
<dbReference type="Pfam" id="PF17782">
    <property type="entry name" value="WHD_DprA"/>
    <property type="match status" value="1"/>
</dbReference>
<comment type="caution">
    <text evidence="4">The sequence shown here is derived from an EMBL/GenBank/DDBJ whole genome shotgun (WGS) entry which is preliminary data.</text>
</comment>
<dbReference type="GO" id="GO:0009294">
    <property type="term" value="P:DNA-mediated transformation"/>
    <property type="evidence" value="ECO:0007669"/>
    <property type="project" value="InterPro"/>
</dbReference>
<reference evidence="5" key="1">
    <citation type="submission" date="2012-11" db="EMBL/GenBank/DDBJ databases">
        <authorList>
            <person name="Singh A."/>
            <person name="Pinnaka A.K."/>
            <person name="Vaidya B."/>
        </authorList>
    </citation>
    <scope>NUCLEOTIDE SEQUENCE [LARGE SCALE GENOMIC DNA]</scope>
    <source>
        <strain evidence="5">AK23</strain>
    </source>
</reference>
<feature type="domain" description="DprA winged helix" evidence="3">
    <location>
        <begin position="313"/>
        <end position="358"/>
    </location>
</feature>
<keyword evidence="5" id="KW-1185">Reference proteome</keyword>
<dbReference type="InterPro" id="IPR036388">
    <property type="entry name" value="WH-like_DNA-bd_sf"/>
</dbReference>
<evidence type="ECO:0000259" key="2">
    <source>
        <dbReference type="Pfam" id="PF02481"/>
    </source>
</evidence>
<evidence type="ECO:0000256" key="1">
    <source>
        <dbReference type="ARBA" id="ARBA00006525"/>
    </source>
</evidence>